<gene>
    <name evidence="2" type="ORF">ATL17_0099</name>
</gene>
<dbReference type="SUPFAM" id="SSF53474">
    <property type="entry name" value="alpha/beta-Hydrolases"/>
    <property type="match status" value="1"/>
</dbReference>
<dbReference type="RefSeq" id="WP_133570831.1">
    <property type="nucleotide sequence ID" value="NZ_SNYR01000001.1"/>
</dbReference>
<reference evidence="2 3" key="1">
    <citation type="submission" date="2019-03" db="EMBL/GenBank/DDBJ databases">
        <title>Genomic Encyclopedia of Type Strains, Phase III (KMG-III): the genomes of soil and plant-associated and newly described type strains.</title>
        <authorList>
            <person name="Whitman W."/>
        </authorList>
    </citation>
    <scope>NUCLEOTIDE SEQUENCE [LARGE SCALE GENOMIC DNA]</scope>
    <source>
        <strain evidence="2 3">CGMCC 1.7002</strain>
    </source>
</reference>
<comment type="caution">
    <text evidence="2">The sequence shown here is derived from an EMBL/GenBank/DDBJ whole genome shotgun (WGS) entry which is preliminary data.</text>
</comment>
<dbReference type="EMBL" id="SNYR01000001">
    <property type="protein sequence ID" value="TDQ66114.1"/>
    <property type="molecule type" value="Genomic_DNA"/>
</dbReference>
<evidence type="ECO:0000259" key="1">
    <source>
        <dbReference type="Pfam" id="PF00561"/>
    </source>
</evidence>
<accession>A0A4R6VTV5</accession>
<dbReference type="InterPro" id="IPR000073">
    <property type="entry name" value="AB_hydrolase_1"/>
</dbReference>
<dbReference type="OrthoDB" id="9791366at2"/>
<sequence>MDQAQTTTSSQNADVRHLTCGDGARQIAYRLQGDFDDPLKLPIICLAGYQRNMSDFDAFAERFSSFAKRNWPIVQVDLIGRGKARRERKDRAYSTLHDATDMAEFCRAMGIESAIWLGQGHGGQVIMALAALQPGIISGAVLCDAGPIINARGLVRLRNNLAYLSKIRGKNAVRDSLRRILRVDYPNLGDGLLDQIGARTHQETAKARLEPQFDMRLAEQLNAFDNDDVLQANWHLFDALNKTPLLLLRTQHTDLLRAEVFQMMCKKRPDCLNYEIMGEGSPALLEGADELGVIADFVLHTCKWHKKRG</sequence>
<dbReference type="Pfam" id="PF00561">
    <property type="entry name" value="Abhydrolase_1"/>
    <property type="match status" value="1"/>
</dbReference>
<feature type="domain" description="AB hydrolase-1" evidence="1">
    <location>
        <begin position="56"/>
        <end position="145"/>
    </location>
</feature>
<dbReference type="Gene3D" id="3.40.50.1820">
    <property type="entry name" value="alpha/beta hydrolase"/>
    <property type="match status" value="1"/>
</dbReference>
<name>A0A4R6VTV5_9HYPH</name>
<dbReference type="InterPro" id="IPR029058">
    <property type="entry name" value="AB_hydrolase_fold"/>
</dbReference>
<evidence type="ECO:0000313" key="3">
    <source>
        <dbReference type="Proteomes" id="UP000295391"/>
    </source>
</evidence>
<protein>
    <submittedName>
        <fullName evidence="2">Pimeloyl-ACP methyl ester carboxylesterase</fullName>
    </submittedName>
</protein>
<keyword evidence="3" id="KW-1185">Reference proteome</keyword>
<evidence type="ECO:0000313" key="2">
    <source>
        <dbReference type="EMBL" id="TDQ66114.1"/>
    </source>
</evidence>
<proteinExistence type="predicted"/>
<dbReference type="Proteomes" id="UP000295391">
    <property type="component" value="Unassembled WGS sequence"/>
</dbReference>
<dbReference type="AlphaFoldDB" id="A0A4R6VTV5"/>
<organism evidence="2 3">
    <name type="scientific">Maritalea mobilis</name>
    <dbReference type="NCBI Taxonomy" id="483324"/>
    <lineage>
        <taxon>Bacteria</taxon>
        <taxon>Pseudomonadati</taxon>
        <taxon>Pseudomonadota</taxon>
        <taxon>Alphaproteobacteria</taxon>
        <taxon>Hyphomicrobiales</taxon>
        <taxon>Devosiaceae</taxon>
        <taxon>Maritalea</taxon>
    </lineage>
</organism>